<dbReference type="SMART" id="SM00387">
    <property type="entry name" value="HATPase_c"/>
    <property type="match status" value="1"/>
</dbReference>
<name>A0A0F9E4U6_9ZZZZ</name>
<dbReference type="InterPro" id="IPR000700">
    <property type="entry name" value="PAS-assoc_C"/>
</dbReference>
<keyword evidence="5" id="KW-0067">ATP-binding</keyword>
<gene>
    <name evidence="10" type="ORF">LCGC14_2197430</name>
</gene>
<evidence type="ECO:0000256" key="7">
    <source>
        <dbReference type="SAM" id="Phobius"/>
    </source>
</evidence>
<dbReference type="GO" id="GO:0000155">
    <property type="term" value="F:phosphorelay sensor kinase activity"/>
    <property type="evidence" value="ECO:0007669"/>
    <property type="project" value="InterPro"/>
</dbReference>
<evidence type="ECO:0000256" key="2">
    <source>
        <dbReference type="ARBA" id="ARBA00022679"/>
    </source>
</evidence>
<dbReference type="SUPFAM" id="SSF47384">
    <property type="entry name" value="Homodimeric domain of signal transducing histidine kinase"/>
    <property type="match status" value="1"/>
</dbReference>
<dbReference type="Gene3D" id="3.30.450.20">
    <property type="entry name" value="PAS domain"/>
    <property type="match status" value="1"/>
</dbReference>
<keyword evidence="6" id="KW-0902">Two-component regulatory system</keyword>
<dbReference type="InterPro" id="IPR004358">
    <property type="entry name" value="Sig_transdc_His_kin-like_C"/>
</dbReference>
<dbReference type="EMBL" id="LAZR01028884">
    <property type="protein sequence ID" value="KKL61226.1"/>
    <property type="molecule type" value="Genomic_DNA"/>
</dbReference>
<accession>A0A0F9E4U6</accession>
<keyword evidence="7" id="KW-0472">Membrane</keyword>
<dbReference type="SMART" id="SM00388">
    <property type="entry name" value="HisKA"/>
    <property type="match status" value="1"/>
</dbReference>
<dbReference type="PANTHER" id="PTHR43065:SF10">
    <property type="entry name" value="PEROXIDE STRESS-ACTIVATED HISTIDINE KINASE MAK3"/>
    <property type="match status" value="1"/>
</dbReference>
<evidence type="ECO:0000259" key="8">
    <source>
        <dbReference type="PROSITE" id="PS50109"/>
    </source>
</evidence>
<evidence type="ECO:0000259" key="9">
    <source>
        <dbReference type="PROSITE" id="PS50113"/>
    </source>
</evidence>
<evidence type="ECO:0000256" key="1">
    <source>
        <dbReference type="ARBA" id="ARBA00022553"/>
    </source>
</evidence>
<evidence type="ECO:0000256" key="3">
    <source>
        <dbReference type="ARBA" id="ARBA00022741"/>
    </source>
</evidence>
<reference evidence="10" key="1">
    <citation type="journal article" date="2015" name="Nature">
        <title>Complex archaea that bridge the gap between prokaryotes and eukaryotes.</title>
        <authorList>
            <person name="Spang A."/>
            <person name="Saw J.H."/>
            <person name="Jorgensen S.L."/>
            <person name="Zaremba-Niedzwiedzka K."/>
            <person name="Martijn J."/>
            <person name="Lind A.E."/>
            <person name="van Eijk R."/>
            <person name="Schleper C."/>
            <person name="Guy L."/>
            <person name="Ettema T.J."/>
        </authorList>
    </citation>
    <scope>NUCLEOTIDE SEQUENCE</scope>
</reference>
<feature type="domain" description="Histidine kinase" evidence="8">
    <location>
        <begin position="210"/>
        <end position="416"/>
    </location>
</feature>
<dbReference type="PRINTS" id="PR00344">
    <property type="entry name" value="BCTRLSENSOR"/>
</dbReference>
<dbReference type="Gene3D" id="3.30.565.10">
    <property type="entry name" value="Histidine kinase-like ATPase, C-terminal domain"/>
    <property type="match status" value="1"/>
</dbReference>
<dbReference type="SUPFAM" id="SSF55874">
    <property type="entry name" value="ATPase domain of HSP90 chaperone/DNA topoisomerase II/histidine kinase"/>
    <property type="match status" value="1"/>
</dbReference>
<dbReference type="PANTHER" id="PTHR43065">
    <property type="entry name" value="SENSOR HISTIDINE KINASE"/>
    <property type="match status" value="1"/>
</dbReference>
<evidence type="ECO:0008006" key="11">
    <source>
        <dbReference type="Google" id="ProtNLM"/>
    </source>
</evidence>
<keyword evidence="2" id="KW-0808">Transferase</keyword>
<evidence type="ECO:0000256" key="6">
    <source>
        <dbReference type="ARBA" id="ARBA00023012"/>
    </source>
</evidence>
<dbReference type="InterPro" id="IPR035965">
    <property type="entry name" value="PAS-like_dom_sf"/>
</dbReference>
<keyword evidence="4" id="KW-0418">Kinase</keyword>
<keyword evidence="7" id="KW-0812">Transmembrane</keyword>
<dbReference type="PROSITE" id="PS50109">
    <property type="entry name" value="HIS_KIN"/>
    <property type="match status" value="1"/>
</dbReference>
<dbReference type="NCBIfam" id="TIGR00229">
    <property type="entry name" value="sensory_box"/>
    <property type="match status" value="1"/>
</dbReference>
<keyword evidence="1" id="KW-0597">Phosphoprotein</keyword>
<dbReference type="PROSITE" id="PS50113">
    <property type="entry name" value="PAC"/>
    <property type="match status" value="1"/>
</dbReference>
<dbReference type="InterPro" id="IPR003594">
    <property type="entry name" value="HATPase_dom"/>
</dbReference>
<dbReference type="Pfam" id="PF02518">
    <property type="entry name" value="HATPase_c"/>
    <property type="match status" value="1"/>
</dbReference>
<feature type="non-terminal residue" evidence="10">
    <location>
        <position position="1"/>
    </location>
</feature>
<dbReference type="CDD" id="cd00130">
    <property type="entry name" value="PAS"/>
    <property type="match status" value="1"/>
</dbReference>
<sequence length="419" mass="46716">FSVMAFLEMSDIIEHYTLTIFPHGDEGGEISHAAHKTLYVCSVVGLHFIIMFLTAYFTTSITDRLRSEERHARVVGQRLKRVLQASGAGFTILDRQLRPLWLNKQIRKWLGLTDQVLKQSPNILTKWIGGDEGPAVKTFKDGQVRVIERQRIGSDGNKYIFQVTVAPIVDNNGDVYQVVELVQDTTEQKLLETKMMHSSKMAALGVMAAGVAHEIGNPLASISTRLRLLKEQPDEGFLQESIELLEKEIDRISRILHGVSQIARPGKSQWSSCEINSIVRETLDMLRLDRRVKNCRIESDLNDAMLQTTGSRDELLQVFLNLGLNALEKMPQGGTLSVRAKAAQDEIKVSFSDTGEGMSEEVVSKIFTPFFSTKQQGLGLGLYIAYNIINAHDGRIEVKSKVGVGTIITVILPVRSAKI</sequence>
<dbReference type="InterPro" id="IPR000014">
    <property type="entry name" value="PAS"/>
</dbReference>
<dbReference type="AlphaFoldDB" id="A0A0F9E4U6"/>
<evidence type="ECO:0000256" key="5">
    <source>
        <dbReference type="ARBA" id="ARBA00022840"/>
    </source>
</evidence>
<protein>
    <recommendedName>
        <fullName evidence="11">Histidine kinase domain-containing protein</fullName>
    </recommendedName>
</protein>
<keyword evidence="3" id="KW-0547">Nucleotide-binding</keyword>
<dbReference type="InterPro" id="IPR005467">
    <property type="entry name" value="His_kinase_dom"/>
</dbReference>
<feature type="transmembrane region" description="Helical" evidence="7">
    <location>
        <begin position="37"/>
        <end position="57"/>
    </location>
</feature>
<dbReference type="InterPro" id="IPR003661">
    <property type="entry name" value="HisK_dim/P_dom"/>
</dbReference>
<dbReference type="SUPFAM" id="SSF55785">
    <property type="entry name" value="PYP-like sensor domain (PAS domain)"/>
    <property type="match status" value="1"/>
</dbReference>
<dbReference type="Gene3D" id="1.10.287.130">
    <property type="match status" value="1"/>
</dbReference>
<dbReference type="Pfam" id="PF00512">
    <property type="entry name" value="HisKA"/>
    <property type="match status" value="1"/>
</dbReference>
<feature type="domain" description="PAC" evidence="9">
    <location>
        <begin position="140"/>
        <end position="197"/>
    </location>
</feature>
<evidence type="ECO:0000313" key="10">
    <source>
        <dbReference type="EMBL" id="KKL61226.1"/>
    </source>
</evidence>
<dbReference type="InterPro" id="IPR036097">
    <property type="entry name" value="HisK_dim/P_sf"/>
</dbReference>
<organism evidence="10">
    <name type="scientific">marine sediment metagenome</name>
    <dbReference type="NCBI Taxonomy" id="412755"/>
    <lineage>
        <taxon>unclassified sequences</taxon>
        <taxon>metagenomes</taxon>
        <taxon>ecological metagenomes</taxon>
    </lineage>
</organism>
<dbReference type="InterPro" id="IPR036890">
    <property type="entry name" value="HATPase_C_sf"/>
</dbReference>
<dbReference type="GO" id="GO:0005524">
    <property type="term" value="F:ATP binding"/>
    <property type="evidence" value="ECO:0007669"/>
    <property type="project" value="UniProtKB-KW"/>
</dbReference>
<comment type="caution">
    <text evidence="10">The sequence shown here is derived from an EMBL/GenBank/DDBJ whole genome shotgun (WGS) entry which is preliminary data.</text>
</comment>
<dbReference type="Pfam" id="PF13426">
    <property type="entry name" value="PAS_9"/>
    <property type="match status" value="1"/>
</dbReference>
<evidence type="ECO:0000256" key="4">
    <source>
        <dbReference type="ARBA" id="ARBA00022777"/>
    </source>
</evidence>
<keyword evidence="7" id="KW-1133">Transmembrane helix</keyword>
<proteinExistence type="predicted"/>
<dbReference type="CDD" id="cd00082">
    <property type="entry name" value="HisKA"/>
    <property type="match status" value="1"/>
</dbReference>